<comment type="caution">
    <text evidence="1">The sequence shown here is derived from an EMBL/GenBank/DDBJ whole genome shotgun (WGS) entry which is preliminary data.</text>
</comment>
<keyword evidence="1" id="KW-0808">Transferase</keyword>
<reference evidence="1 2" key="1">
    <citation type="journal article" date="2018" name="Mol. Plant">
        <title>The genome of Artemisia annua provides insight into the evolution of Asteraceae family and artemisinin biosynthesis.</title>
        <authorList>
            <person name="Shen Q."/>
            <person name="Zhang L."/>
            <person name="Liao Z."/>
            <person name="Wang S."/>
            <person name="Yan T."/>
            <person name="Shi P."/>
            <person name="Liu M."/>
            <person name="Fu X."/>
            <person name="Pan Q."/>
            <person name="Wang Y."/>
            <person name="Lv Z."/>
            <person name="Lu X."/>
            <person name="Zhang F."/>
            <person name="Jiang W."/>
            <person name="Ma Y."/>
            <person name="Chen M."/>
            <person name="Hao X."/>
            <person name="Li L."/>
            <person name="Tang Y."/>
            <person name="Lv G."/>
            <person name="Zhou Y."/>
            <person name="Sun X."/>
            <person name="Brodelius P.E."/>
            <person name="Rose J.K.C."/>
            <person name="Tang K."/>
        </authorList>
    </citation>
    <scope>NUCLEOTIDE SEQUENCE [LARGE SCALE GENOMIC DNA]</scope>
    <source>
        <strain evidence="2">cv. Huhao1</strain>
        <tissue evidence="1">Leaf</tissue>
    </source>
</reference>
<keyword evidence="1" id="KW-0418">Kinase</keyword>
<sequence>MEHCYQRQPNSLEPNLKGMTLILSSYFQGDDVTTIIGMDSKHVELPVFEEYQHIVELALQYLFYTSLDELKQILSKGVHLNGYKTWFSLNEKGEHCHMISMKDCLIPNQDSTPEYYSYKKFPAGFYLTKNRGFKTHAKTQFLSPSIIYTMNLVCDFSVNREQGYGKLKYRLRGETTTSTVNLANLRRFDDWLYRVELFQFTSDGSITEVEITFDNHKSDLQVEGILFQPLEKLENRTMKKKIYSTLGKCFRFNNQEDDKVEEKYAISDSGLIMIKMRRNMLSVRWGCLTVKGNFIWPSLPESRFGEVLVISAGDKFERVNEIKPEVLSADTTYASYFVCKLPQDQSTCEDPLEVNTKYGFRVHICGLSIC</sequence>
<dbReference type="PANTHER" id="PTHR32278">
    <property type="entry name" value="F-BOX DOMAIN-CONTAINING PROTEIN"/>
    <property type="match status" value="1"/>
</dbReference>
<accession>A0A2U1MWA2</accession>
<proteinExistence type="predicted"/>
<name>A0A2U1MWA2_ARTAN</name>
<dbReference type="Proteomes" id="UP000245207">
    <property type="component" value="Unassembled WGS sequence"/>
</dbReference>
<gene>
    <name evidence="1" type="ORF">CTI12_AA333870</name>
</gene>
<protein>
    <submittedName>
        <fullName evidence="1">Protein kinase domain, Nitrogen network kinase 1, Phloem protein 2-like protein</fullName>
    </submittedName>
</protein>
<dbReference type="PANTHER" id="PTHR32278:SF135">
    <property type="entry name" value="F-BOX PROTEIN PP2-B12"/>
    <property type="match status" value="1"/>
</dbReference>
<keyword evidence="2" id="KW-1185">Reference proteome</keyword>
<dbReference type="AlphaFoldDB" id="A0A2U1MWA2"/>
<dbReference type="OrthoDB" id="1698672at2759"/>
<dbReference type="GO" id="GO:0016301">
    <property type="term" value="F:kinase activity"/>
    <property type="evidence" value="ECO:0007669"/>
    <property type="project" value="UniProtKB-KW"/>
</dbReference>
<organism evidence="1 2">
    <name type="scientific">Artemisia annua</name>
    <name type="common">Sweet wormwood</name>
    <dbReference type="NCBI Taxonomy" id="35608"/>
    <lineage>
        <taxon>Eukaryota</taxon>
        <taxon>Viridiplantae</taxon>
        <taxon>Streptophyta</taxon>
        <taxon>Embryophyta</taxon>
        <taxon>Tracheophyta</taxon>
        <taxon>Spermatophyta</taxon>
        <taxon>Magnoliopsida</taxon>
        <taxon>eudicotyledons</taxon>
        <taxon>Gunneridae</taxon>
        <taxon>Pentapetalae</taxon>
        <taxon>asterids</taxon>
        <taxon>campanulids</taxon>
        <taxon>Asterales</taxon>
        <taxon>Asteraceae</taxon>
        <taxon>Asteroideae</taxon>
        <taxon>Anthemideae</taxon>
        <taxon>Artemisiinae</taxon>
        <taxon>Artemisia</taxon>
    </lineage>
</organism>
<evidence type="ECO:0000313" key="1">
    <source>
        <dbReference type="EMBL" id="PWA65484.1"/>
    </source>
</evidence>
<dbReference type="STRING" id="35608.A0A2U1MWA2"/>
<evidence type="ECO:0000313" key="2">
    <source>
        <dbReference type="Proteomes" id="UP000245207"/>
    </source>
</evidence>
<dbReference type="EMBL" id="PKPP01004213">
    <property type="protein sequence ID" value="PWA65484.1"/>
    <property type="molecule type" value="Genomic_DNA"/>
</dbReference>